<dbReference type="Pfam" id="PF06945">
    <property type="entry name" value="DUF1289"/>
    <property type="match status" value="1"/>
</dbReference>
<keyword evidence="2" id="KW-1185">Reference proteome</keyword>
<dbReference type="AlphaFoldDB" id="A0A3P3VTJ7"/>
<protein>
    <submittedName>
        <fullName evidence="1">DUF1289 domain-containing protein</fullName>
    </submittedName>
</protein>
<name>A0A3P3VTJ7_9GAMM</name>
<evidence type="ECO:0000313" key="1">
    <source>
        <dbReference type="EMBL" id="RRJ85288.1"/>
    </source>
</evidence>
<comment type="caution">
    <text evidence="1">The sequence shown here is derived from an EMBL/GenBank/DDBJ whole genome shotgun (WGS) entry which is preliminary data.</text>
</comment>
<dbReference type="Proteomes" id="UP000280792">
    <property type="component" value="Unassembled WGS sequence"/>
</dbReference>
<gene>
    <name evidence="1" type="ORF">D0544_09560</name>
</gene>
<dbReference type="PANTHER" id="PTHR35175">
    <property type="entry name" value="DUF1289 DOMAIN-CONTAINING PROTEIN"/>
    <property type="match status" value="1"/>
</dbReference>
<reference evidence="1 2" key="2">
    <citation type="submission" date="2018-12" db="EMBL/GenBank/DDBJ databases">
        <title>Simiduia agarivorans gen. nov., sp. nov., a marine, agarolytic bacterium isolated from shallow coastal water from Keelung, Taiwan.</title>
        <authorList>
            <person name="Shieh W.Y."/>
        </authorList>
    </citation>
    <scope>NUCLEOTIDE SEQUENCE [LARGE SCALE GENOMIC DNA]</scope>
    <source>
        <strain evidence="1 2">GTF-13</strain>
    </source>
</reference>
<sequence length="65" mass="7403">MDKSPVASPCVSICALNEEDICIGCYRTDQEIMRWREMGEEEKRQVVRMANQRAVELGRSLAGSR</sequence>
<evidence type="ECO:0000313" key="2">
    <source>
        <dbReference type="Proteomes" id="UP000280792"/>
    </source>
</evidence>
<dbReference type="InterPro" id="IPR010710">
    <property type="entry name" value="DUF1289"/>
</dbReference>
<accession>A0A3P3VTJ7</accession>
<dbReference type="RefSeq" id="WP_125015713.1">
    <property type="nucleotide sequence ID" value="NZ_QWEZ01000001.1"/>
</dbReference>
<dbReference type="PANTHER" id="PTHR35175:SF2">
    <property type="entry name" value="DUF1289 DOMAIN-CONTAINING PROTEIN"/>
    <property type="match status" value="1"/>
</dbReference>
<reference evidence="1 2" key="1">
    <citation type="submission" date="2018-08" db="EMBL/GenBank/DDBJ databases">
        <authorList>
            <person name="Khan S.A."/>
        </authorList>
    </citation>
    <scope>NUCLEOTIDE SEQUENCE [LARGE SCALE GENOMIC DNA]</scope>
    <source>
        <strain evidence="1 2">GTF-13</strain>
    </source>
</reference>
<dbReference type="EMBL" id="QWEZ01000001">
    <property type="protein sequence ID" value="RRJ85288.1"/>
    <property type="molecule type" value="Genomic_DNA"/>
</dbReference>
<proteinExistence type="predicted"/>
<organism evidence="1 2">
    <name type="scientific">Aestuariirhabdus litorea</name>
    <dbReference type="NCBI Taxonomy" id="2528527"/>
    <lineage>
        <taxon>Bacteria</taxon>
        <taxon>Pseudomonadati</taxon>
        <taxon>Pseudomonadota</taxon>
        <taxon>Gammaproteobacteria</taxon>
        <taxon>Oceanospirillales</taxon>
        <taxon>Aestuariirhabdaceae</taxon>
        <taxon>Aestuariirhabdus</taxon>
    </lineage>
</organism>